<feature type="transmembrane region" description="Helical" evidence="1">
    <location>
        <begin position="20"/>
        <end position="44"/>
    </location>
</feature>
<accession>A0A2P2MM92</accession>
<dbReference type="EMBL" id="GGEC01050867">
    <property type="protein sequence ID" value="MBX31351.1"/>
    <property type="molecule type" value="Transcribed_RNA"/>
</dbReference>
<evidence type="ECO:0000313" key="2">
    <source>
        <dbReference type="EMBL" id="MBX31351.1"/>
    </source>
</evidence>
<keyword evidence="1" id="KW-1133">Transmembrane helix</keyword>
<proteinExistence type="predicted"/>
<evidence type="ECO:0000256" key="1">
    <source>
        <dbReference type="SAM" id="Phobius"/>
    </source>
</evidence>
<keyword evidence="1" id="KW-0472">Membrane</keyword>
<organism evidence="2">
    <name type="scientific">Rhizophora mucronata</name>
    <name type="common">Asiatic mangrove</name>
    <dbReference type="NCBI Taxonomy" id="61149"/>
    <lineage>
        <taxon>Eukaryota</taxon>
        <taxon>Viridiplantae</taxon>
        <taxon>Streptophyta</taxon>
        <taxon>Embryophyta</taxon>
        <taxon>Tracheophyta</taxon>
        <taxon>Spermatophyta</taxon>
        <taxon>Magnoliopsida</taxon>
        <taxon>eudicotyledons</taxon>
        <taxon>Gunneridae</taxon>
        <taxon>Pentapetalae</taxon>
        <taxon>rosids</taxon>
        <taxon>fabids</taxon>
        <taxon>Malpighiales</taxon>
        <taxon>Rhizophoraceae</taxon>
        <taxon>Rhizophora</taxon>
    </lineage>
</organism>
<dbReference type="AlphaFoldDB" id="A0A2P2MM92"/>
<protein>
    <submittedName>
        <fullName evidence="2">Uncharacterized protein</fullName>
    </submittedName>
</protein>
<name>A0A2P2MM92_RHIMU</name>
<sequence length="50" mass="5868">MKPEEVEATNSFFCWWYVAIMRGMFFSTVVVITLEVTNAFILLIKIIDCF</sequence>
<reference evidence="2" key="1">
    <citation type="submission" date="2018-02" db="EMBL/GenBank/DDBJ databases">
        <title>Rhizophora mucronata_Transcriptome.</title>
        <authorList>
            <person name="Meera S.P."/>
            <person name="Sreeshan A."/>
            <person name="Augustine A."/>
        </authorList>
    </citation>
    <scope>NUCLEOTIDE SEQUENCE</scope>
    <source>
        <tissue evidence="2">Leaf</tissue>
    </source>
</reference>
<keyword evidence="1" id="KW-0812">Transmembrane</keyword>